<name>A0A9Q1QTL6_9CARY</name>
<evidence type="ECO:0000313" key="2">
    <source>
        <dbReference type="Proteomes" id="UP001153076"/>
    </source>
</evidence>
<keyword evidence="2" id="KW-1185">Reference proteome</keyword>
<dbReference type="OrthoDB" id="1748181at2759"/>
<protein>
    <recommendedName>
        <fullName evidence="3">Endonuclease/exonuclease/phosphatase domain-containing protein</fullName>
    </recommendedName>
</protein>
<reference evidence="1" key="1">
    <citation type="submission" date="2022-04" db="EMBL/GenBank/DDBJ databases">
        <title>Carnegiea gigantea Genome sequencing and assembly v2.</title>
        <authorList>
            <person name="Copetti D."/>
            <person name="Sanderson M.J."/>
            <person name="Burquez A."/>
            <person name="Wojciechowski M.F."/>
        </authorList>
    </citation>
    <scope>NUCLEOTIDE SEQUENCE</scope>
    <source>
        <strain evidence="1">SGP5-SGP5p</strain>
        <tissue evidence="1">Aerial part</tissue>
    </source>
</reference>
<accession>A0A9Q1QTL6</accession>
<dbReference type="Gene3D" id="3.60.10.10">
    <property type="entry name" value="Endonuclease/exonuclease/phosphatase"/>
    <property type="match status" value="1"/>
</dbReference>
<dbReference type="SUPFAM" id="SSF56219">
    <property type="entry name" value="DNase I-like"/>
    <property type="match status" value="1"/>
</dbReference>
<dbReference type="Proteomes" id="UP001153076">
    <property type="component" value="Unassembled WGS sequence"/>
</dbReference>
<proteinExistence type="predicted"/>
<sequence length="213" mass="24070">MAPAGTRLRQQCITPPATVMLRNNFGSLADNGLNGPNKQDVVKNILAQNKFEVLGLFETKVKVARVEEIRARLGQWEVIANATVEYKSKKWVYWNVQKCRIKIMKIQKQFIHMKYAPGEGDAIGVTFIHGSNEASEKEELWKAIKRLSQITRYAWYIGGDFNSLLGVHERIRGIELLTLKIEEFIACVDILAEGNANGHLRSQSPTTIHPSHT</sequence>
<comment type="caution">
    <text evidence="1">The sequence shown here is derived from an EMBL/GenBank/DDBJ whole genome shotgun (WGS) entry which is preliminary data.</text>
</comment>
<organism evidence="1 2">
    <name type="scientific">Carnegiea gigantea</name>
    <dbReference type="NCBI Taxonomy" id="171969"/>
    <lineage>
        <taxon>Eukaryota</taxon>
        <taxon>Viridiplantae</taxon>
        <taxon>Streptophyta</taxon>
        <taxon>Embryophyta</taxon>
        <taxon>Tracheophyta</taxon>
        <taxon>Spermatophyta</taxon>
        <taxon>Magnoliopsida</taxon>
        <taxon>eudicotyledons</taxon>
        <taxon>Gunneridae</taxon>
        <taxon>Pentapetalae</taxon>
        <taxon>Caryophyllales</taxon>
        <taxon>Cactineae</taxon>
        <taxon>Cactaceae</taxon>
        <taxon>Cactoideae</taxon>
        <taxon>Echinocereeae</taxon>
        <taxon>Carnegiea</taxon>
    </lineage>
</organism>
<gene>
    <name evidence="1" type="ORF">Cgig2_014869</name>
</gene>
<dbReference type="EMBL" id="JAKOGI010000002">
    <property type="protein sequence ID" value="KAJ8453106.1"/>
    <property type="molecule type" value="Genomic_DNA"/>
</dbReference>
<evidence type="ECO:0000313" key="1">
    <source>
        <dbReference type="EMBL" id="KAJ8453106.1"/>
    </source>
</evidence>
<dbReference type="AlphaFoldDB" id="A0A9Q1QTL6"/>
<evidence type="ECO:0008006" key="3">
    <source>
        <dbReference type="Google" id="ProtNLM"/>
    </source>
</evidence>
<dbReference type="InterPro" id="IPR036691">
    <property type="entry name" value="Endo/exonu/phosph_ase_sf"/>
</dbReference>